<proteinExistence type="predicted"/>
<dbReference type="Gene3D" id="2.30.40.10">
    <property type="entry name" value="Urease, subunit C, domain 1"/>
    <property type="match status" value="1"/>
</dbReference>
<evidence type="ECO:0000256" key="1">
    <source>
        <dbReference type="ARBA" id="ARBA00022801"/>
    </source>
</evidence>
<feature type="domain" description="Amidohydrolase-related" evidence="2">
    <location>
        <begin position="88"/>
        <end position="168"/>
    </location>
</feature>
<name>A0A0H5QYJ8_9EUKA</name>
<dbReference type="GO" id="GO:0006046">
    <property type="term" value="P:N-acetylglucosamine catabolic process"/>
    <property type="evidence" value="ECO:0007669"/>
    <property type="project" value="TreeGrafter"/>
</dbReference>
<reference evidence="3" key="1">
    <citation type="submission" date="2015-04" db="EMBL/GenBank/DDBJ databases">
        <title>The genome sequence of the plant pathogenic Rhizarian Plasmodiophora brassicae reveals insights in its biotrophic life cycle and the origin of chitin synthesis.</title>
        <authorList>
            <person name="Schwelm A."/>
            <person name="Fogelqvist J."/>
            <person name="Knaust A."/>
            <person name="Julke S."/>
            <person name="Lilja T."/>
            <person name="Dhandapani V."/>
            <person name="Bonilla-Rosso G."/>
            <person name="Karlsson M."/>
            <person name="Shevchenko A."/>
            <person name="Choi S.R."/>
            <person name="Kim H.G."/>
            <person name="Park J.Y."/>
            <person name="Lim Y.P."/>
            <person name="Ludwig-Muller J."/>
            <person name="Dixelius C."/>
        </authorList>
    </citation>
    <scope>NUCLEOTIDE SEQUENCE</scope>
    <source>
        <tissue evidence="3">Potato root galls</tissue>
    </source>
</reference>
<dbReference type="Pfam" id="PF01979">
    <property type="entry name" value="Amidohydro_1"/>
    <property type="match status" value="1"/>
</dbReference>
<organism evidence="3">
    <name type="scientific">Spongospora subterranea</name>
    <dbReference type="NCBI Taxonomy" id="70186"/>
    <lineage>
        <taxon>Eukaryota</taxon>
        <taxon>Sar</taxon>
        <taxon>Rhizaria</taxon>
        <taxon>Endomyxa</taxon>
        <taxon>Phytomyxea</taxon>
        <taxon>Plasmodiophorida</taxon>
        <taxon>Plasmodiophoridae</taxon>
        <taxon>Spongospora</taxon>
    </lineage>
</organism>
<dbReference type="SUPFAM" id="SSF51556">
    <property type="entry name" value="Metallo-dependent hydrolases"/>
    <property type="match status" value="1"/>
</dbReference>
<protein>
    <recommendedName>
        <fullName evidence="2">Amidohydrolase-related domain-containing protein</fullName>
    </recommendedName>
</protein>
<dbReference type="PANTHER" id="PTHR11113:SF14">
    <property type="entry name" value="N-ACETYLGLUCOSAMINE-6-PHOSPHATE DEACETYLASE"/>
    <property type="match status" value="1"/>
</dbReference>
<accession>A0A0H5QYJ8</accession>
<dbReference type="PANTHER" id="PTHR11113">
    <property type="entry name" value="N-ACETYLGLUCOSAMINE-6-PHOSPHATE DEACETYLASE"/>
    <property type="match status" value="1"/>
</dbReference>
<evidence type="ECO:0000313" key="3">
    <source>
        <dbReference type="EMBL" id="CRZ07063.1"/>
    </source>
</evidence>
<evidence type="ECO:0000259" key="2">
    <source>
        <dbReference type="Pfam" id="PF01979"/>
    </source>
</evidence>
<dbReference type="EMBL" id="HACM01006621">
    <property type="protein sequence ID" value="CRZ07063.1"/>
    <property type="molecule type" value="Transcribed_RNA"/>
</dbReference>
<keyword evidence="1" id="KW-0378">Hydrolase</keyword>
<dbReference type="InterPro" id="IPR032466">
    <property type="entry name" value="Metal_Hydrolase"/>
</dbReference>
<dbReference type="Gene3D" id="3.20.20.140">
    <property type="entry name" value="Metal-dependent hydrolases"/>
    <property type="match status" value="1"/>
</dbReference>
<dbReference type="SUPFAM" id="SSF51338">
    <property type="entry name" value="Composite domain of metallo-dependent hydrolases"/>
    <property type="match status" value="1"/>
</dbReference>
<dbReference type="AlphaFoldDB" id="A0A0H5QYJ8"/>
<dbReference type="InterPro" id="IPR011059">
    <property type="entry name" value="Metal-dep_hydrolase_composite"/>
</dbReference>
<dbReference type="GO" id="GO:0008448">
    <property type="term" value="F:N-acetylglucosamine-6-phosphate deacetylase activity"/>
    <property type="evidence" value="ECO:0007669"/>
    <property type="project" value="TreeGrafter"/>
</dbReference>
<dbReference type="InterPro" id="IPR006680">
    <property type="entry name" value="Amidohydro-rel"/>
</dbReference>
<sequence>MFNAMRAFHHRNPCVIGTLAPGPYRTPFYGLICDGVHTHATAVAMAYHTHPEGAILVSDAISAMGDQHGPGTPTRLGTQSVEVGTKHAVIAGTNRLAGSVMKFDDGVRLFRNYTVCSQTEALEAASLHAAKFLNVHPRKGCLNLGSDADFIIVDDELNVLQTYIAGQLAWQRSINK</sequence>